<feature type="region of interest" description="Disordered" evidence="1">
    <location>
        <begin position="29"/>
        <end position="48"/>
    </location>
</feature>
<dbReference type="Proteomes" id="UP001444661">
    <property type="component" value="Unassembled WGS sequence"/>
</dbReference>
<protein>
    <submittedName>
        <fullName evidence="2">Uncharacterized protein</fullName>
    </submittedName>
</protein>
<proteinExistence type="predicted"/>
<gene>
    <name evidence="2" type="ORF">PG993_014721</name>
</gene>
<accession>A0ABR1RNR8</accession>
<organism evidence="2 3">
    <name type="scientific">Apiospora rasikravindrae</name>
    <dbReference type="NCBI Taxonomy" id="990691"/>
    <lineage>
        <taxon>Eukaryota</taxon>
        <taxon>Fungi</taxon>
        <taxon>Dikarya</taxon>
        <taxon>Ascomycota</taxon>
        <taxon>Pezizomycotina</taxon>
        <taxon>Sordariomycetes</taxon>
        <taxon>Xylariomycetidae</taxon>
        <taxon>Amphisphaeriales</taxon>
        <taxon>Apiosporaceae</taxon>
        <taxon>Apiospora</taxon>
    </lineage>
</organism>
<comment type="caution">
    <text evidence="2">The sequence shown here is derived from an EMBL/GenBank/DDBJ whole genome shotgun (WGS) entry which is preliminary data.</text>
</comment>
<name>A0ABR1RNR8_9PEZI</name>
<keyword evidence="3" id="KW-1185">Reference proteome</keyword>
<dbReference type="EMBL" id="JAQQWK010000014">
    <property type="protein sequence ID" value="KAK8016532.1"/>
    <property type="molecule type" value="Genomic_DNA"/>
</dbReference>
<evidence type="ECO:0000313" key="2">
    <source>
        <dbReference type="EMBL" id="KAK8016532.1"/>
    </source>
</evidence>
<sequence>MKTTNKGDSTTERQARILPVLALSLLYGPRNRRRPPHSWNGATSQVTPMKAQLRETEQNYPVNPPRWETPKSTIQLEDLLFIGSQFNDTMFPPGRLSLAQDPEPCAAVQTATKKATWEMSPLLDGCRVHNEGEKEVDAYESDETLVLLENGEDSSRLPLLVKEKLPESHTTTGKSKSGSYLRSLPKNLASTMRRVLAGVWDMVRWKSLT</sequence>
<evidence type="ECO:0000313" key="3">
    <source>
        <dbReference type="Proteomes" id="UP001444661"/>
    </source>
</evidence>
<evidence type="ECO:0000256" key="1">
    <source>
        <dbReference type="SAM" id="MobiDB-lite"/>
    </source>
</evidence>
<reference evidence="2 3" key="1">
    <citation type="submission" date="2023-01" db="EMBL/GenBank/DDBJ databases">
        <title>Analysis of 21 Apiospora genomes using comparative genomics revels a genus with tremendous synthesis potential of carbohydrate active enzymes and secondary metabolites.</title>
        <authorList>
            <person name="Sorensen T."/>
        </authorList>
    </citation>
    <scope>NUCLEOTIDE SEQUENCE [LARGE SCALE GENOMIC DNA]</scope>
    <source>
        <strain evidence="2 3">CBS 33761</strain>
    </source>
</reference>